<name>A0A1F5TCZ8_9BACT</name>
<accession>A0A1F5TCZ8</accession>
<reference evidence="2 3" key="1">
    <citation type="journal article" date="2016" name="Nat. Commun.">
        <title>Thousands of microbial genomes shed light on interconnected biogeochemical processes in an aquifer system.</title>
        <authorList>
            <person name="Anantharaman K."/>
            <person name="Brown C.T."/>
            <person name="Hug L.A."/>
            <person name="Sharon I."/>
            <person name="Castelle C.J."/>
            <person name="Probst A.J."/>
            <person name="Thomas B.C."/>
            <person name="Singh A."/>
            <person name="Wilkins M.J."/>
            <person name="Karaoz U."/>
            <person name="Brodie E.L."/>
            <person name="Williams K.H."/>
            <person name="Hubbard S.S."/>
            <person name="Banfield J.F."/>
        </authorList>
    </citation>
    <scope>NUCLEOTIDE SEQUENCE [LARGE SCALE GENOMIC DNA]</scope>
</reference>
<keyword evidence="1" id="KW-0472">Membrane</keyword>
<gene>
    <name evidence="2" type="ORF">A2482_01070</name>
</gene>
<organism evidence="2 3">
    <name type="scientific">Candidatus Falkowbacteria bacterium RIFOXYC2_FULL_48_21</name>
    <dbReference type="NCBI Taxonomy" id="1798005"/>
    <lineage>
        <taxon>Bacteria</taxon>
        <taxon>Candidatus Falkowiibacteriota</taxon>
    </lineage>
</organism>
<keyword evidence="1" id="KW-1133">Transmembrane helix</keyword>
<dbReference type="AlphaFoldDB" id="A0A1F5TCZ8"/>
<comment type="caution">
    <text evidence="2">The sequence shown here is derived from an EMBL/GenBank/DDBJ whole genome shotgun (WGS) entry which is preliminary data.</text>
</comment>
<sequence>MGLPLSTFLFAYIIYVAGFLFFTFFNLFHMLKFGFVSFWAYFLTVAYIVATVLALFVSYFYIAQVDWTAMFQILEVNPNSLLF</sequence>
<evidence type="ECO:0000256" key="1">
    <source>
        <dbReference type="SAM" id="Phobius"/>
    </source>
</evidence>
<dbReference type="Proteomes" id="UP000178656">
    <property type="component" value="Unassembled WGS sequence"/>
</dbReference>
<proteinExistence type="predicted"/>
<feature type="transmembrane region" description="Helical" evidence="1">
    <location>
        <begin position="6"/>
        <end position="28"/>
    </location>
</feature>
<evidence type="ECO:0000313" key="2">
    <source>
        <dbReference type="EMBL" id="OGF36331.1"/>
    </source>
</evidence>
<feature type="transmembrane region" description="Helical" evidence="1">
    <location>
        <begin position="40"/>
        <end position="62"/>
    </location>
</feature>
<evidence type="ECO:0000313" key="3">
    <source>
        <dbReference type="Proteomes" id="UP000178656"/>
    </source>
</evidence>
<dbReference type="EMBL" id="MFGM01000037">
    <property type="protein sequence ID" value="OGF36331.1"/>
    <property type="molecule type" value="Genomic_DNA"/>
</dbReference>
<protein>
    <submittedName>
        <fullName evidence="2">Uncharacterized protein</fullName>
    </submittedName>
</protein>
<keyword evidence="1" id="KW-0812">Transmembrane</keyword>